<evidence type="ECO:0000313" key="3">
    <source>
        <dbReference type="Proteomes" id="UP000184462"/>
    </source>
</evidence>
<dbReference type="OrthoDB" id="1421312at2"/>
<gene>
    <name evidence="2" type="ORF">SAMN05444278_10140</name>
</gene>
<name>A0A1M4SA37_9FLAO</name>
<dbReference type="Proteomes" id="UP000184462">
    <property type="component" value="Unassembled WGS sequence"/>
</dbReference>
<dbReference type="STRING" id="1155689.SAMN05444278_10140"/>
<evidence type="ECO:0000256" key="1">
    <source>
        <dbReference type="SAM" id="SignalP"/>
    </source>
</evidence>
<dbReference type="AlphaFoldDB" id="A0A1M4SA37"/>
<evidence type="ECO:0000313" key="2">
    <source>
        <dbReference type="EMBL" id="SHE29005.1"/>
    </source>
</evidence>
<sequence length="312" mass="35857">MYRAFVFLSSLLFSLSSFSQYTETINSNRPGASQGAFAVGNGVMQLETGFRFDREEHDLERTETTVYGLDYQARYGFFMEKLELTLEGSFRSVNTDFVQGASTETLSYSNFQSNTLAGKYLIYDPYFKREQEEKSYISWKANNTFQWRDLIPAISAYAGVNFAFGDNPFLFQGEPNFSPRLGVITQHNYGRWVFVTNFYGDKLGTDFPSYTGIFTLTHSVGNRFAVFGEFQTIIGDLYSDEIVRGGLAYLLTKNLQLDLLGLVNFKNTPQRLGFSLGISYRYDKFRKEERIYDESEKEQLKSDDNFKLGDKK</sequence>
<dbReference type="RefSeq" id="WP_073190330.1">
    <property type="nucleotide sequence ID" value="NZ_FQTW01000001.1"/>
</dbReference>
<organism evidence="2 3">
    <name type="scientific">Psychroflexus salarius</name>
    <dbReference type="NCBI Taxonomy" id="1155689"/>
    <lineage>
        <taxon>Bacteria</taxon>
        <taxon>Pseudomonadati</taxon>
        <taxon>Bacteroidota</taxon>
        <taxon>Flavobacteriia</taxon>
        <taxon>Flavobacteriales</taxon>
        <taxon>Flavobacteriaceae</taxon>
        <taxon>Psychroflexus</taxon>
    </lineage>
</organism>
<dbReference type="Pfam" id="PF13557">
    <property type="entry name" value="Phenol_MetA_deg"/>
    <property type="match status" value="1"/>
</dbReference>
<feature type="chain" id="PRO_5012522074" evidence="1">
    <location>
        <begin position="20"/>
        <end position="312"/>
    </location>
</feature>
<dbReference type="InterPro" id="IPR025737">
    <property type="entry name" value="FApF"/>
</dbReference>
<keyword evidence="1" id="KW-0732">Signal</keyword>
<keyword evidence="3" id="KW-1185">Reference proteome</keyword>
<accession>A0A1M4SA37</accession>
<reference evidence="2 3" key="1">
    <citation type="submission" date="2016-11" db="EMBL/GenBank/DDBJ databases">
        <authorList>
            <person name="Jaros S."/>
            <person name="Januszkiewicz K."/>
            <person name="Wedrychowicz H."/>
        </authorList>
    </citation>
    <scope>NUCLEOTIDE SEQUENCE [LARGE SCALE GENOMIC DNA]</scope>
    <source>
        <strain evidence="2 3">DSM 25661</strain>
    </source>
</reference>
<dbReference type="EMBL" id="FQTW01000001">
    <property type="protein sequence ID" value="SHE29005.1"/>
    <property type="molecule type" value="Genomic_DNA"/>
</dbReference>
<feature type="signal peptide" evidence="1">
    <location>
        <begin position="1"/>
        <end position="19"/>
    </location>
</feature>
<proteinExistence type="predicted"/>
<protein>
    <submittedName>
        <fullName evidence="2">Putative MetA-pathway of phenol degradation</fullName>
    </submittedName>
</protein>